<dbReference type="Proteomes" id="UP001179952">
    <property type="component" value="Unassembled WGS sequence"/>
</dbReference>
<name>A0AAV9AGD9_ACOGR</name>
<keyword evidence="2" id="KW-0472">Membrane</keyword>
<dbReference type="PANTHER" id="PTHR37741">
    <property type="entry name" value="TRANSMEMBRANE PROTEIN"/>
    <property type="match status" value="1"/>
</dbReference>
<dbReference type="AlphaFoldDB" id="A0AAV9AGD9"/>
<organism evidence="3 4">
    <name type="scientific">Acorus gramineus</name>
    <name type="common">Dwarf sweet flag</name>
    <dbReference type="NCBI Taxonomy" id="55184"/>
    <lineage>
        <taxon>Eukaryota</taxon>
        <taxon>Viridiplantae</taxon>
        <taxon>Streptophyta</taxon>
        <taxon>Embryophyta</taxon>
        <taxon>Tracheophyta</taxon>
        <taxon>Spermatophyta</taxon>
        <taxon>Magnoliopsida</taxon>
        <taxon>Liliopsida</taxon>
        <taxon>Acoraceae</taxon>
        <taxon>Acorus</taxon>
    </lineage>
</organism>
<evidence type="ECO:0000256" key="2">
    <source>
        <dbReference type="SAM" id="Phobius"/>
    </source>
</evidence>
<reference evidence="3" key="1">
    <citation type="journal article" date="2023" name="Nat. Commun.">
        <title>Diploid and tetraploid genomes of Acorus and the evolution of monocots.</title>
        <authorList>
            <person name="Ma L."/>
            <person name="Liu K.W."/>
            <person name="Li Z."/>
            <person name="Hsiao Y.Y."/>
            <person name="Qi Y."/>
            <person name="Fu T."/>
            <person name="Tang G.D."/>
            <person name="Zhang D."/>
            <person name="Sun W.H."/>
            <person name="Liu D.K."/>
            <person name="Li Y."/>
            <person name="Chen G.Z."/>
            <person name="Liu X.D."/>
            <person name="Liao X.Y."/>
            <person name="Jiang Y.T."/>
            <person name="Yu X."/>
            <person name="Hao Y."/>
            <person name="Huang J."/>
            <person name="Zhao X.W."/>
            <person name="Ke S."/>
            <person name="Chen Y.Y."/>
            <person name="Wu W.L."/>
            <person name="Hsu J.L."/>
            <person name="Lin Y.F."/>
            <person name="Huang M.D."/>
            <person name="Li C.Y."/>
            <person name="Huang L."/>
            <person name="Wang Z.W."/>
            <person name="Zhao X."/>
            <person name="Zhong W.Y."/>
            <person name="Peng D.H."/>
            <person name="Ahmad S."/>
            <person name="Lan S."/>
            <person name="Zhang J.S."/>
            <person name="Tsai W.C."/>
            <person name="Van de Peer Y."/>
            <person name="Liu Z.J."/>
        </authorList>
    </citation>
    <scope>NUCLEOTIDE SEQUENCE</scope>
    <source>
        <strain evidence="3">SCP</strain>
    </source>
</reference>
<keyword evidence="4" id="KW-1185">Reference proteome</keyword>
<reference evidence="3" key="2">
    <citation type="submission" date="2023-06" db="EMBL/GenBank/DDBJ databases">
        <authorList>
            <person name="Ma L."/>
            <person name="Liu K.-W."/>
            <person name="Li Z."/>
            <person name="Hsiao Y.-Y."/>
            <person name="Qi Y."/>
            <person name="Fu T."/>
            <person name="Tang G."/>
            <person name="Zhang D."/>
            <person name="Sun W.-H."/>
            <person name="Liu D.-K."/>
            <person name="Li Y."/>
            <person name="Chen G.-Z."/>
            <person name="Liu X.-D."/>
            <person name="Liao X.-Y."/>
            <person name="Jiang Y.-T."/>
            <person name="Yu X."/>
            <person name="Hao Y."/>
            <person name="Huang J."/>
            <person name="Zhao X.-W."/>
            <person name="Ke S."/>
            <person name="Chen Y.-Y."/>
            <person name="Wu W.-L."/>
            <person name="Hsu J.-L."/>
            <person name="Lin Y.-F."/>
            <person name="Huang M.-D."/>
            <person name="Li C.-Y."/>
            <person name="Huang L."/>
            <person name="Wang Z.-W."/>
            <person name="Zhao X."/>
            <person name="Zhong W.-Y."/>
            <person name="Peng D.-H."/>
            <person name="Ahmad S."/>
            <person name="Lan S."/>
            <person name="Zhang J.-S."/>
            <person name="Tsai W.-C."/>
            <person name="Van De Peer Y."/>
            <person name="Liu Z.-J."/>
        </authorList>
    </citation>
    <scope>NUCLEOTIDE SEQUENCE</scope>
    <source>
        <strain evidence="3">SCP</strain>
        <tissue evidence="3">Leaves</tissue>
    </source>
</reference>
<keyword evidence="2" id="KW-0812">Transmembrane</keyword>
<evidence type="ECO:0000313" key="3">
    <source>
        <dbReference type="EMBL" id="KAK1263194.1"/>
    </source>
</evidence>
<comment type="caution">
    <text evidence="3">The sequence shown here is derived from an EMBL/GenBank/DDBJ whole genome shotgun (WGS) entry which is preliminary data.</text>
</comment>
<feature type="transmembrane region" description="Helical" evidence="2">
    <location>
        <begin position="66"/>
        <end position="84"/>
    </location>
</feature>
<proteinExistence type="predicted"/>
<protein>
    <recommendedName>
        <fullName evidence="5">Transmembrane protein</fullName>
    </recommendedName>
</protein>
<dbReference type="PANTHER" id="PTHR37741:SF1">
    <property type="entry name" value="TRANSMEMBRANE PROTEIN"/>
    <property type="match status" value="1"/>
</dbReference>
<gene>
    <name evidence="3" type="ORF">QJS04_geneDACA008516</name>
</gene>
<evidence type="ECO:0008006" key="5">
    <source>
        <dbReference type="Google" id="ProtNLM"/>
    </source>
</evidence>
<dbReference type="EMBL" id="JAUJYN010000009">
    <property type="protein sequence ID" value="KAK1263194.1"/>
    <property type="molecule type" value="Genomic_DNA"/>
</dbReference>
<evidence type="ECO:0000313" key="4">
    <source>
        <dbReference type="Proteomes" id="UP001179952"/>
    </source>
</evidence>
<feature type="region of interest" description="Disordered" evidence="1">
    <location>
        <begin position="1"/>
        <end position="44"/>
    </location>
</feature>
<keyword evidence="2" id="KW-1133">Transmembrane helix</keyword>
<accession>A0AAV9AGD9</accession>
<evidence type="ECO:0000256" key="1">
    <source>
        <dbReference type="SAM" id="MobiDB-lite"/>
    </source>
</evidence>
<sequence length="90" mass="9762">MASSTEEAFPEANAQEELNLNKPRKFPVDPVSSHLATSKKLKEQEDAEAEARALAREDAIQALKSAAIFSAVVAALAGATFFVSKKWRET</sequence>